<proteinExistence type="predicted"/>
<feature type="signal peptide" evidence="1">
    <location>
        <begin position="1"/>
        <end position="19"/>
    </location>
</feature>
<dbReference type="EMBL" id="QGKV02000649">
    <property type="protein sequence ID" value="KAF3579685.1"/>
    <property type="molecule type" value="Genomic_DNA"/>
</dbReference>
<sequence>MVVGGVNFLCDAAWCLVSALVVFPFKGGDGVLCRHVLSLPCACVAADWLGCYSPFAHRPHCPYQVYALAISRVVSKLPRAHFAGTLCLSSDMWSYIAEKTGWGPLIQTKTPVCNHVQVITVVSARRLGWGHEELASRFCVHHNPLLIRTVCYLPLLTFGVKRFIVNEDQKLEEIVMNQLLLYLRQRGECHILYESLVEPLWSPVVPSCRLRASNLWGQIKLMLGFSLWRWREDGGKVCPSPRAILSSFRTGETVSFVGFSYPYAFLSLLFRVRGSGELSLHVSCLSRYGFIVGRDSSGFFGVW</sequence>
<dbReference type="Proteomes" id="UP000266723">
    <property type="component" value="Unassembled WGS sequence"/>
</dbReference>
<evidence type="ECO:0000256" key="1">
    <source>
        <dbReference type="SAM" id="SignalP"/>
    </source>
</evidence>
<evidence type="ECO:0000313" key="2">
    <source>
        <dbReference type="EMBL" id="KAF3579685.1"/>
    </source>
</evidence>
<gene>
    <name evidence="2" type="ORF">DY000_02033122</name>
</gene>
<accession>A0ABQ7DQQ7</accession>
<reference evidence="2 3" key="1">
    <citation type="journal article" date="2020" name="BMC Genomics">
        <title>Intraspecific diversification of the crop wild relative Brassica cretica Lam. using demographic model selection.</title>
        <authorList>
            <person name="Kioukis A."/>
            <person name="Michalopoulou V.A."/>
            <person name="Briers L."/>
            <person name="Pirintsos S."/>
            <person name="Studholme D.J."/>
            <person name="Pavlidis P."/>
            <person name="Sarris P.F."/>
        </authorList>
    </citation>
    <scope>NUCLEOTIDE SEQUENCE [LARGE SCALE GENOMIC DNA]</scope>
    <source>
        <strain evidence="3">cv. PFS-1207/04</strain>
    </source>
</reference>
<keyword evidence="3" id="KW-1185">Reference proteome</keyword>
<comment type="caution">
    <text evidence="2">The sequence shown here is derived from an EMBL/GenBank/DDBJ whole genome shotgun (WGS) entry which is preliminary data.</text>
</comment>
<name>A0ABQ7DQQ7_BRACR</name>
<feature type="chain" id="PRO_5045088591" evidence="1">
    <location>
        <begin position="20"/>
        <end position="303"/>
    </location>
</feature>
<evidence type="ECO:0000313" key="3">
    <source>
        <dbReference type="Proteomes" id="UP000266723"/>
    </source>
</evidence>
<organism evidence="2 3">
    <name type="scientific">Brassica cretica</name>
    <name type="common">Mustard</name>
    <dbReference type="NCBI Taxonomy" id="69181"/>
    <lineage>
        <taxon>Eukaryota</taxon>
        <taxon>Viridiplantae</taxon>
        <taxon>Streptophyta</taxon>
        <taxon>Embryophyta</taxon>
        <taxon>Tracheophyta</taxon>
        <taxon>Spermatophyta</taxon>
        <taxon>Magnoliopsida</taxon>
        <taxon>eudicotyledons</taxon>
        <taxon>Gunneridae</taxon>
        <taxon>Pentapetalae</taxon>
        <taxon>rosids</taxon>
        <taxon>malvids</taxon>
        <taxon>Brassicales</taxon>
        <taxon>Brassicaceae</taxon>
        <taxon>Brassiceae</taxon>
        <taxon>Brassica</taxon>
    </lineage>
</organism>
<protein>
    <submittedName>
        <fullName evidence="2">Uncharacterized protein</fullName>
    </submittedName>
</protein>
<keyword evidence="1" id="KW-0732">Signal</keyword>